<dbReference type="InterPro" id="IPR017867">
    <property type="entry name" value="Tyr_phospatase_low_mol_wt"/>
</dbReference>
<dbReference type="InterPro" id="IPR050438">
    <property type="entry name" value="LMW_PTPase"/>
</dbReference>
<dbReference type="Pfam" id="PF01451">
    <property type="entry name" value="LMWPc"/>
    <property type="match status" value="1"/>
</dbReference>
<dbReference type="Gene3D" id="3.40.50.2300">
    <property type="match status" value="1"/>
</dbReference>
<evidence type="ECO:0000259" key="6">
    <source>
        <dbReference type="SMART" id="SM00226"/>
    </source>
</evidence>
<gene>
    <name evidence="7" type="ORF">C9994_11485</name>
</gene>
<name>A0A2T4DMZ0_9BACT</name>
<evidence type="ECO:0000256" key="1">
    <source>
        <dbReference type="ARBA" id="ARBA00011063"/>
    </source>
</evidence>
<dbReference type="PRINTS" id="PR00719">
    <property type="entry name" value="LMWPTPASE"/>
</dbReference>
<dbReference type="GO" id="GO:0004725">
    <property type="term" value="F:protein tyrosine phosphatase activity"/>
    <property type="evidence" value="ECO:0007669"/>
    <property type="project" value="UniProtKB-EC"/>
</dbReference>
<evidence type="ECO:0000256" key="5">
    <source>
        <dbReference type="PIRSR" id="PIRSR617867-1"/>
    </source>
</evidence>
<comment type="similarity">
    <text evidence="1">Belongs to the low molecular weight phosphotyrosine protein phosphatase family.</text>
</comment>
<dbReference type="InterPro" id="IPR023485">
    <property type="entry name" value="Ptyr_pPase"/>
</dbReference>
<feature type="active site" evidence="5">
    <location>
        <position position="14"/>
    </location>
</feature>
<protein>
    <recommendedName>
        <fullName evidence="2">protein-tyrosine-phosphatase</fullName>
        <ecNumber evidence="2">3.1.3.48</ecNumber>
    </recommendedName>
</protein>
<dbReference type="CDD" id="cd16343">
    <property type="entry name" value="LMWPTP"/>
    <property type="match status" value="1"/>
</dbReference>
<reference evidence="7 8" key="1">
    <citation type="submission" date="2018-03" db="EMBL/GenBank/DDBJ databases">
        <title>Cross-interface Injection: A General Nanoliter Liquid Handling Method Applied to Single Cells Genome Amplification Automated Nanoliter Liquid Handling Applied to Single Cell Multiple Displacement Amplification.</title>
        <authorList>
            <person name="Yun J."/>
            <person name="Xu P."/>
            <person name="Xu J."/>
            <person name="Dai X."/>
            <person name="Wang Y."/>
            <person name="Zheng X."/>
            <person name="Cao C."/>
            <person name="Yi Q."/>
            <person name="Zhu Y."/>
            <person name="Wang L."/>
            <person name="Dong Z."/>
            <person name="Huang Y."/>
            <person name="Huang L."/>
            <person name="Du W."/>
        </authorList>
    </citation>
    <scope>NUCLEOTIDE SEQUENCE [LARGE SCALE GENOMIC DNA]</scope>
    <source>
        <strain evidence="7 8">Z-D1-2</strain>
    </source>
</reference>
<evidence type="ECO:0000256" key="2">
    <source>
        <dbReference type="ARBA" id="ARBA00013064"/>
    </source>
</evidence>
<organism evidence="7 8">
    <name type="scientific">Marivirga lumbricoides</name>
    <dbReference type="NCBI Taxonomy" id="1046115"/>
    <lineage>
        <taxon>Bacteria</taxon>
        <taxon>Pseudomonadati</taxon>
        <taxon>Bacteroidota</taxon>
        <taxon>Cytophagia</taxon>
        <taxon>Cytophagales</taxon>
        <taxon>Marivirgaceae</taxon>
        <taxon>Marivirga</taxon>
    </lineage>
</organism>
<feature type="domain" description="Phosphotyrosine protein phosphatase I" evidence="6">
    <location>
        <begin position="2"/>
        <end position="153"/>
    </location>
</feature>
<dbReference type="AlphaFoldDB" id="A0A2T4DMZ0"/>
<dbReference type="EMBL" id="PYVU01000113">
    <property type="protein sequence ID" value="PTB95157.1"/>
    <property type="molecule type" value="Genomic_DNA"/>
</dbReference>
<dbReference type="PANTHER" id="PTHR11717">
    <property type="entry name" value="LOW MOLECULAR WEIGHT PROTEIN TYROSINE PHOSPHATASE"/>
    <property type="match status" value="1"/>
</dbReference>
<feature type="active site" description="Nucleophile" evidence="5">
    <location>
        <position position="8"/>
    </location>
</feature>
<proteinExistence type="inferred from homology"/>
<dbReference type="Proteomes" id="UP000240608">
    <property type="component" value="Unassembled WGS sequence"/>
</dbReference>
<sequence>MIKVLFVCLGNICRSPLAEGLLLKKIQENKLEGLISVDSCGTSDFHIGELPDERTLKNARQNGLILKHRGRQFTHDDFKHFHRILVMDASNQQNVLKLAKTKEDVEKVKLIRYYEADQHLKNIDVPDPYYGGEKGFQDVYDILDRSTDNLLLDLRQELNS</sequence>
<evidence type="ECO:0000256" key="3">
    <source>
        <dbReference type="ARBA" id="ARBA00022801"/>
    </source>
</evidence>
<dbReference type="SMART" id="SM00226">
    <property type="entry name" value="LMWPc"/>
    <property type="match status" value="1"/>
</dbReference>
<evidence type="ECO:0000256" key="4">
    <source>
        <dbReference type="ARBA" id="ARBA00022912"/>
    </source>
</evidence>
<evidence type="ECO:0000313" key="8">
    <source>
        <dbReference type="Proteomes" id="UP000240608"/>
    </source>
</evidence>
<accession>A0A2T4DMZ0</accession>
<dbReference type="PANTHER" id="PTHR11717:SF7">
    <property type="entry name" value="LOW MOLECULAR WEIGHT PHOSPHOTYROSINE PROTEIN PHOSPHATASE"/>
    <property type="match status" value="1"/>
</dbReference>
<keyword evidence="4" id="KW-0904">Protein phosphatase</keyword>
<feature type="active site" description="Proton donor" evidence="5">
    <location>
        <position position="127"/>
    </location>
</feature>
<comment type="caution">
    <text evidence="7">The sequence shown here is derived from an EMBL/GenBank/DDBJ whole genome shotgun (WGS) entry which is preliminary data.</text>
</comment>
<dbReference type="SUPFAM" id="SSF52788">
    <property type="entry name" value="Phosphotyrosine protein phosphatases I"/>
    <property type="match status" value="1"/>
</dbReference>
<dbReference type="EC" id="3.1.3.48" evidence="2"/>
<dbReference type="InterPro" id="IPR036196">
    <property type="entry name" value="Ptyr_pPase_sf"/>
</dbReference>
<keyword evidence="3" id="KW-0378">Hydrolase</keyword>
<evidence type="ECO:0000313" key="7">
    <source>
        <dbReference type="EMBL" id="PTB95157.1"/>
    </source>
</evidence>